<dbReference type="CDD" id="cd16913">
    <property type="entry name" value="YkuD_like"/>
    <property type="match status" value="1"/>
</dbReference>
<dbReference type="RefSeq" id="WP_386106816.1">
    <property type="nucleotide sequence ID" value="NZ_JBHTJR010000042.1"/>
</dbReference>
<feature type="region of interest" description="Disordered" evidence="1">
    <location>
        <begin position="59"/>
        <end position="79"/>
    </location>
</feature>
<protein>
    <submittedName>
        <fullName evidence="3">L,D-transpeptidase</fullName>
        <ecNumber evidence="3">2.-.-.-</ecNumber>
    </submittedName>
</protein>
<dbReference type="EMBL" id="JBHTJR010000042">
    <property type="protein sequence ID" value="MFD0992993.1"/>
    <property type="molecule type" value="Genomic_DNA"/>
</dbReference>
<sequence length="205" mass="22780">MKLITGGVNHTYDNKFTAKSNEVYINVITPKDRDLQGPLVVFDSSGILFKTHSLARGSNKDRLTGGGNGDTPTGKASTNYNSTAHKGEWSYGNSGIIYLSGLTGEFKKATDKGRAGIAIHCGHTSGYYKKSLEDKGKLMGTYGCIRVYNDEMKKLGKLYTKLKNEGKTIYCYIEDYDGDIKDVYKFYDFKKDIKDKSRGKRSATQ</sequence>
<dbReference type="Proteomes" id="UP001597062">
    <property type="component" value="Unassembled WGS sequence"/>
</dbReference>
<dbReference type="GO" id="GO:0016740">
    <property type="term" value="F:transferase activity"/>
    <property type="evidence" value="ECO:0007669"/>
    <property type="project" value="UniProtKB-KW"/>
</dbReference>
<evidence type="ECO:0000313" key="3">
    <source>
        <dbReference type="EMBL" id="MFD0992993.1"/>
    </source>
</evidence>
<reference evidence="4" key="1">
    <citation type="journal article" date="2019" name="Int. J. Syst. Evol. Microbiol.">
        <title>The Global Catalogue of Microorganisms (GCM) 10K type strain sequencing project: providing services to taxonomists for standard genome sequencing and annotation.</title>
        <authorList>
            <consortium name="The Broad Institute Genomics Platform"/>
            <consortium name="The Broad Institute Genome Sequencing Center for Infectious Disease"/>
            <person name="Wu L."/>
            <person name="Ma J."/>
        </authorList>
    </citation>
    <scope>NUCLEOTIDE SEQUENCE [LARGE SCALE GENOMIC DNA]</scope>
    <source>
        <strain evidence="4">CCUG 60527</strain>
    </source>
</reference>
<evidence type="ECO:0000313" key="4">
    <source>
        <dbReference type="Proteomes" id="UP001597062"/>
    </source>
</evidence>
<feature type="compositionally biased region" description="Polar residues" evidence="1">
    <location>
        <begin position="70"/>
        <end position="79"/>
    </location>
</feature>
<keyword evidence="3" id="KW-0808">Transferase</keyword>
<feature type="domain" description="L,D-TPase catalytic" evidence="2">
    <location>
        <begin position="64"/>
        <end position="155"/>
    </location>
</feature>
<dbReference type="Pfam" id="PF03734">
    <property type="entry name" value="YkuD"/>
    <property type="match status" value="1"/>
</dbReference>
<gene>
    <name evidence="3" type="ORF">ACFQ1U_07230</name>
</gene>
<dbReference type="EC" id="2.-.-.-" evidence="3"/>
<name>A0ABW3JR64_9FLAO</name>
<keyword evidence="4" id="KW-1185">Reference proteome</keyword>
<accession>A0ABW3JR64</accession>
<evidence type="ECO:0000259" key="2">
    <source>
        <dbReference type="Pfam" id="PF03734"/>
    </source>
</evidence>
<comment type="caution">
    <text evidence="3">The sequence shown here is derived from an EMBL/GenBank/DDBJ whole genome shotgun (WGS) entry which is preliminary data.</text>
</comment>
<proteinExistence type="predicted"/>
<evidence type="ECO:0000256" key="1">
    <source>
        <dbReference type="SAM" id="MobiDB-lite"/>
    </source>
</evidence>
<dbReference type="InterPro" id="IPR005490">
    <property type="entry name" value="LD_TPept_cat_dom"/>
</dbReference>
<organism evidence="3 4">
    <name type="scientific">Tenacibaculum geojense</name>
    <dbReference type="NCBI Taxonomy" id="915352"/>
    <lineage>
        <taxon>Bacteria</taxon>
        <taxon>Pseudomonadati</taxon>
        <taxon>Bacteroidota</taxon>
        <taxon>Flavobacteriia</taxon>
        <taxon>Flavobacteriales</taxon>
        <taxon>Flavobacteriaceae</taxon>
        <taxon>Tenacibaculum</taxon>
    </lineage>
</organism>